<feature type="binding site" evidence="4">
    <location>
        <position position="321"/>
    </location>
    <ligand>
        <name>Zn(2+)</name>
        <dbReference type="ChEBI" id="CHEBI:29105"/>
        <label>1</label>
    </ligand>
</feature>
<sequence>MHCNRSLFLTALCSCSVQLLHAQRSSARLAAYTVPAGFPTSLFSAYYVPPSPTEQPQPIIYDNALNYTYPLELTDPTTIPEENEDPIFFPNALHSVSNGSAIIADVKNRISEIISGAGSNCSKCIAALEFGQYVAQRVPQLVPELLVDLCISTKFQSNSSCKENYEAQNYGAVWTQVLSFANVSGSDGQYICNYLSSNFCQRPYTLPSNTSAYFGPKPKGYAVPRPSGNRVKVLHMSDMHIDPRYSVGSEANCSESFCCRANVESTSGKLEIPAPLYGAFKCDSPYFLLTAALESIAPLTGTTHNNQSENDQFAFGIYTGDLVSHEGQNELSRNYTMYSEWSIYHMLKSYIPSGPIFTVLGNHDTNPDGIDSPHTLPGNLGQQQSWNFEHVASLWQQNNWISTEAANEARMHYAAYSINHPKFPKLRIITLNTDFWYRSNLFNYINTTNPDNSGNMRFLAKELQEAEDRGERVWVLGHVLTGWDGTNPLPNPTDLFYQIIDRYSPHVIAGVFFGHTHEDQFMIYYANNGTARDDSNAQTVGWIGPSITPLTNLNSGYRVYEVDTGDFSVYNAYTYYSNVSSFGAINASQTGPVFKFEYSAREAYSIGWPDSAPLNATYWHRVTEAMATNHSLVSKFNTFQGKTSVKSPNCTSDACAEAKICYMRSGSVALGRACPQG</sequence>
<dbReference type="OrthoDB" id="282973at2759"/>
<comment type="caution">
    <text evidence="8">The sequence shown here is derived from an EMBL/GenBank/DDBJ whole genome shotgun (WGS) entry which is preliminary data.</text>
</comment>
<organism evidence="8 9">
    <name type="scientific">Exophiala aquamarina CBS 119918</name>
    <dbReference type="NCBI Taxonomy" id="1182545"/>
    <lineage>
        <taxon>Eukaryota</taxon>
        <taxon>Fungi</taxon>
        <taxon>Dikarya</taxon>
        <taxon>Ascomycota</taxon>
        <taxon>Pezizomycotina</taxon>
        <taxon>Eurotiomycetes</taxon>
        <taxon>Chaetothyriomycetidae</taxon>
        <taxon>Chaetothyriales</taxon>
        <taxon>Herpotrichiellaceae</taxon>
        <taxon>Exophiala</taxon>
    </lineage>
</organism>
<dbReference type="PANTHER" id="PTHR10340:SF27">
    <property type="entry name" value="ACL091CP"/>
    <property type="match status" value="1"/>
</dbReference>
<evidence type="ECO:0000259" key="7">
    <source>
        <dbReference type="Pfam" id="PF00149"/>
    </source>
</evidence>
<feature type="signal peptide" evidence="6">
    <location>
        <begin position="1"/>
        <end position="22"/>
    </location>
</feature>
<dbReference type="GO" id="GO:0046872">
    <property type="term" value="F:metal ion binding"/>
    <property type="evidence" value="ECO:0007669"/>
    <property type="project" value="UniProtKB-KW"/>
</dbReference>
<dbReference type="CDD" id="cd00842">
    <property type="entry name" value="MPP_ASMase"/>
    <property type="match status" value="1"/>
</dbReference>
<dbReference type="PIRSF" id="PIRSF000948">
    <property type="entry name" value="Sphingomy_PDE"/>
    <property type="match status" value="1"/>
</dbReference>
<accession>A0A072PSN0</accession>
<keyword evidence="1 3" id="KW-0378">Hydrolase</keyword>
<comment type="cofactor">
    <cofactor evidence="4">
        <name>Zn(2+)</name>
        <dbReference type="ChEBI" id="CHEBI:29105"/>
    </cofactor>
    <text evidence="4">Binds 2 Zn(2+) ions per subunit.</text>
</comment>
<feature type="binding site" evidence="4">
    <location>
        <position position="515"/>
    </location>
    <ligand>
        <name>Zn(2+)</name>
        <dbReference type="ChEBI" id="CHEBI:29105"/>
        <label>2</label>
    </ligand>
</feature>
<dbReference type="Gene3D" id="3.60.21.10">
    <property type="match status" value="1"/>
</dbReference>
<dbReference type="GO" id="GO:0016020">
    <property type="term" value="C:membrane"/>
    <property type="evidence" value="ECO:0007669"/>
    <property type="project" value="GOC"/>
</dbReference>
<dbReference type="Proteomes" id="UP000027920">
    <property type="component" value="Unassembled WGS sequence"/>
</dbReference>
<proteinExistence type="inferred from homology"/>
<keyword evidence="3" id="KW-0326">Glycosidase</keyword>
<evidence type="ECO:0000256" key="3">
    <source>
        <dbReference type="PIRNR" id="PIRNR000948"/>
    </source>
</evidence>
<feature type="domain" description="Calcineurin-like phosphoesterase" evidence="7">
    <location>
        <begin position="232"/>
        <end position="518"/>
    </location>
</feature>
<evidence type="ECO:0000256" key="2">
    <source>
        <dbReference type="ARBA" id="ARBA00023180"/>
    </source>
</evidence>
<keyword evidence="4" id="KW-0862">Zinc</keyword>
<evidence type="ECO:0000256" key="5">
    <source>
        <dbReference type="PIRSR" id="PIRSR000948-2"/>
    </source>
</evidence>
<dbReference type="GO" id="GO:0016798">
    <property type="term" value="F:hydrolase activity, acting on glycosyl bonds"/>
    <property type="evidence" value="ECO:0007669"/>
    <property type="project" value="UniProtKB-KW"/>
</dbReference>
<dbReference type="Pfam" id="PF00149">
    <property type="entry name" value="Metallophos"/>
    <property type="match status" value="1"/>
</dbReference>
<dbReference type="InterPro" id="IPR041805">
    <property type="entry name" value="ASMase/PPN1_MPP"/>
</dbReference>
<dbReference type="InterPro" id="IPR004843">
    <property type="entry name" value="Calcineurin-like_PHP"/>
</dbReference>
<dbReference type="GO" id="GO:0004767">
    <property type="term" value="F:sphingomyelin phosphodiesterase activity"/>
    <property type="evidence" value="ECO:0007669"/>
    <property type="project" value="UniProtKB-UniRule"/>
</dbReference>
<feature type="disulfide bond" evidence="5">
    <location>
        <begin position="259"/>
        <end position="282"/>
    </location>
</feature>
<dbReference type="STRING" id="1182545.A0A072PSN0"/>
<evidence type="ECO:0000256" key="6">
    <source>
        <dbReference type="SAM" id="SignalP"/>
    </source>
</evidence>
<dbReference type="PANTHER" id="PTHR10340">
    <property type="entry name" value="SPHINGOMYELIN PHOSPHODIESTERASE"/>
    <property type="match status" value="1"/>
</dbReference>
<dbReference type="HOGENOM" id="CLU_014743_2_1_1"/>
<protein>
    <recommendedName>
        <fullName evidence="3">Sphingomyelin phosphodiesterase</fullName>
    </recommendedName>
</protein>
<dbReference type="InterPro" id="IPR011160">
    <property type="entry name" value="Sphingomy_PDE"/>
</dbReference>
<feature type="binding site" evidence="4">
    <location>
        <position position="240"/>
    </location>
    <ligand>
        <name>Zn(2+)</name>
        <dbReference type="ChEBI" id="CHEBI:29105"/>
        <label>1</label>
    </ligand>
</feature>
<keyword evidence="2" id="KW-0325">Glycoprotein</keyword>
<comment type="function">
    <text evidence="3">Converts sphingomyelin to ceramide.</text>
</comment>
<evidence type="ECO:0000256" key="4">
    <source>
        <dbReference type="PIRSR" id="PIRSR000948-1"/>
    </source>
</evidence>
<dbReference type="GO" id="GO:0006685">
    <property type="term" value="P:sphingomyelin catabolic process"/>
    <property type="evidence" value="ECO:0007669"/>
    <property type="project" value="UniProtKB-UniRule"/>
</dbReference>
<dbReference type="AlphaFoldDB" id="A0A072PSN0"/>
<feature type="disulfide bond" evidence="5">
    <location>
        <begin position="253"/>
        <end position="258"/>
    </location>
</feature>
<keyword evidence="9" id="KW-1185">Reference proteome</keyword>
<reference evidence="8 9" key="1">
    <citation type="submission" date="2013-03" db="EMBL/GenBank/DDBJ databases">
        <title>The Genome Sequence of Exophiala aquamarina CBS 119918.</title>
        <authorList>
            <consortium name="The Broad Institute Genomics Platform"/>
            <person name="Cuomo C."/>
            <person name="de Hoog S."/>
            <person name="Gorbushina A."/>
            <person name="Walker B."/>
            <person name="Young S.K."/>
            <person name="Zeng Q."/>
            <person name="Gargeya S."/>
            <person name="Fitzgerald M."/>
            <person name="Haas B."/>
            <person name="Abouelleil A."/>
            <person name="Allen A.W."/>
            <person name="Alvarado L."/>
            <person name="Arachchi H.M."/>
            <person name="Berlin A.M."/>
            <person name="Chapman S.B."/>
            <person name="Gainer-Dewar J."/>
            <person name="Goldberg J."/>
            <person name="Griggs A."/>
            <person name="Gujja S."/>
            <person name="Hansen M."/>
            <person name="Howarth C."/>
            <person name="Imamovic A."/>
            <person name="Ireland A."/>
            <person name="Larimer J."/>
            <person name="McCowan C."/>
            <person name="Murphy C."/>
            <person name="Pearson M."/>
            <person name="Poon T.W."/>
            <person name="Priest M."/>
            <person name="Roberts A."/>
            <person name="Saif S."/>
            <person name="Shea T."/>
            <person name="Sisk P."/>
            <person name="Sykes S."/>
            <person name="Wortman J."/>
            <person name="Nusbaum C."/>
            <person name="Birren B."/>
        </authorList>
    </citation>
    <scope>NUCLEOTIDE SEQUENCE [LARGE SCALE GENOMIC DNA]</scope>
    <source>
        <strain evidence="8 9">CBS 119918</strain>
    </source>
</reference>
<dbReference type="GeneID" id="25281373"/>
<dbReference type="RefSeq" id="XP_013261120.1">
    <property type="nucleotide sequence ID" value="XM_013405666.1"/>
</dbReference>
<dbReference type="SUPFAM" id="SSF56300">
    <property type="entry name" value="Metallo-dependent phosphatases"/>
    <property type="match status" value="1"/>
</dbReference>
<dbReference type="InterPro" id="IPR029052">
    <property type="entry name" value="Metallo-depent_PP-like"/>
</dbReference>
<feature type="binding site" evidence="4">
    <location>
        <position position="362"/>
    </location>
    <ligand>
        <name>Zn(2+)</name>
        <dbReference type="ChEBI" id="CHEBI:29105"/>
        <label>2</label>
    </ligand>
</feature>
<gene>
    <name evidence="8" type="ORF">A1O9_06456</name>
</gene>
<feature type="disulfide bond" evidence="5">
    <location>
        <begin position="150"/>
        <end position="161"/>
    </location>
</feature>
<comment type="similarity">
    <text evidence="3">Belongs to the acid sphingomyelinase family.</text>
</comment>
<feature type="chain" id="PRO_5001681796" description="Sphingomyelin phosphodiesterase" evidence="6">
    <location>
        <begin position="23"/>
        <end position="677"/>
    </location>
</feature>
<evidence type="ECO:0000313" key="9">
    <source>
        <dbReference type="Proteomes" id="UP000027920"/>
    </source>
</evidence>
<evidence type="ECO:0000313" key="8">
    <source>
        <dbReference type="EMBL" id="KEF58530.1"/>
    </source>
</evidence>
<name>A0A072PSN0_9EURO</name>
<keyword evidence="5" id="KW-1015">Disulfide bond</keyword>
<feature type="binding site" evidence="4">
    <location>
        <position position="321"/>
    </location>
    <ligand>
        <name>Zn(2+)</name>
        <dbReference type="ChEBI" id="CHEBI:29105"/>
        <label>2</label>
    </ligand>
</feature>
<feature type="binding site" evidence="4">
    <location>
        <position position="517"/>
    </location>
    <ligand>
        <name>Zn(2+)</name>
        <dbReference type="ChEBI" id="CHEBI:29105"/>
        <label>1</label>
    </ligand>
</feature>
<keyword evidence="6" id="KW-0732">Signal</keyword>
<keyword evidence="4" id="KW-0479">Metal-binding</keyword>
<dbReference type="EMBL" id="AMGV01000004">
    <property type="protein sequence ID" value="KEF58530.1"/>
    <property type="molecule type" value="Genomic_DNA"/>
</dbReference>
<feature type="binding site" evidence="4">
    <location>
        <position position="478"/>
    </location>
    <ligand>
        <name>Zn(2+)</name>
        <dbReference type="ChEBI" id="CHEBI:29105"/>
        <label>2</label>
    </ligand>
</feature>
<evidence type="ECO:0000256" key="1">
    <source>
        <dbReference type="ARBA" id="ARBA00022801"/>
    </source>
</evidence>
<feature type="binding site" evidence="4">
    <location>
        <position position="238"/>
    </location>
    <ligand>
        <name>Zn(2+)</name>
        <dbReference type="ChEBI" id="CHEBI:29105"/>
        <label>1</label>
    </ligand>
</feature>
<dbReference type="VEuPathDB" id="FungiDB:A1O9_06456"/>